<comment type="function">
    <text evidence="6">Involved in the assimilation of dimethylsulphoniopropionate (DMSP), an important compound in the fixation of carbon in marine phytoplankton, by mediating the conversion of 3-(methylthio)propanoyl-CoA (MMPA-CoA) to 3-(methylthio)acryloyl-CoA (MTA-CoA).</text>
</comment>
<evidence type="ECO:0000259" key="12">
    <source>
        <dbReference type="Pfam" id="PF02771"/>
    </source>
</evidence>
<dbReference type="InterPro" id="IPR013786">
    <property type="entry name" value="AcylCoA_DH/ox_N"/>
</dbReference>
<dbReference type="RefSeq" id="WP_145633605.1">
    <property type="nucleotide sequence ID" value="NZ_VIWP01000001.1"/>
</dbReference>
<dbReference type="FunFam" id="2.40.110.10:FF:000031">
    <property type="entry name" value="Acyl-CoA dehydrogenase, putative"/>
    <property type="match status" value="1"/>
</dbReference>
<dbReference type="InterPro" id="IPR052166">
    <property type="entry name" value="Diverse_Acyl-CoA_DH"/>
</dbReference>
<dbReference type="PANTHER" id="PTHR42803">
    <property type="entry name" value="ACYL-COA DEHYDROGENASE"/>
    <property type="match status" value="1"/>
</dbReference>
<evidence type="ECO:0000259" key="10">
    <source>
        <dbReference type="Pfam" id="PF00441"/>
    </source>
</evidence>
<evidence type="ECO:0000256" key="2">
    <source>
        <dbReference type="ARBA" id="ARBA00009347"/>
    </source>
</evidence>
<dbReference type="SUPFAM" id="SSF47203">
    <property type="entry name" value="Acyl-CoA dehydrogenase C-terminal domain-like"/>
    <property type="match status" value="1"/>
</dbReference>
<dbReference type="InterPro" id="IPR037069">
    <property type="entry name" value="AcylCoA_DH/ox_N_sf"/>
</dbReference>
<keyword evidence="9" id="KW-0560">Oxidoreductase</keyword>
<dbReference type="AlphaFoldDB" id="A0A561R9M0"/>
<name>A0A561R9M0_9HYPH</name>
<dbReference type="Pfam" id="PF00441">
    <property type="entry name" value="Acyl-CoA_dh_1"/>
    <property type="match status" value="1"/>
</dbReference>
<evidence type="ECO:0000313" key="13">
    <source>
        <dbReference type="EMBL" id="TWF59325.1"/>
    </source>
</evidence>
<keyword evidence="14" id="KW-1185">Reference proteome</keyword>
<comment type="cofactor">
    <cofactor evidence="1 9">
        <name>FAD</name>
        <dbReference type="ChEBI" id="CHEBI:57692"/>
    </cofactor>
</comment>
<evidence type="ECO:0000256" key="4">
    <source>
        <dbReference type="ARBA" id="ARBA00022827"/>
    </source>
</evidence>
<evidence type="ECO:0000256" key="1">
    <source>
        <dbReference type="ARBA" id="ARBA00001974"/>
    </source>
</evidence>
<reference evidence="13 14" key="1">
    <citation type="submission" date="2019-06" db="EMBL/GenBank/DDBJ databases">
        <title>Sorghum-associated microbial communities from plants grown in Nebraska, USA.</title>
        <authorList>
            <person name="Schachtman D."/>
        </authorList>
    </citation>
    <scope>NUCLEOTIDE SEQUENCE [LARGE SCALE GENOMIC DNA]</scope>
    <source>
        <strain evidence="13 14">1225</strain>
    </source>
</reference>
<dbReference type="InterPro" id="IPR046373">
    <property type="entry name" value="Acyl-CoA_Oxase/DH_mid-dom_sf"/>
</dbReference>
<evidence type="ECO:0000256" key="9">
    <source>
        <dbReference type="RuleBase" id="RU362125"/>
    </source>
</evidence>
<evidence type="ECO:0000256" key="6">
    <source>
        <dbReference type="ARBA" id="ARBA00058683"/>
    </source>
</evidence>
<dbReference type="Gene3D" id="1.10.540.10">
    <property type="entry name" value="Acyl-CoA dehydrogenase/oxidase, N-terminal domain"/>
    <property type="match status" value="1"/>
</dbReference>
<comment type="similarity">
    <text evidence="2 9">Belongs to the acyl-CoA dehydrogenase family.</text>
</comment>
<evidence type="ECO:0000256" key="7">
    <source>
        <dbReference type="ARBA" id="ARBA00066694"/>
    </source>
</evidence>
<proteinExistence type="inferred from homology"/>
<evidence type="ECO:0000259" key="11">
    <source>
        <dbReference type="Pfam" id="PF02770"/>
    </source>
</evidence>
<dbReference type="GO" id="GO:0050660">
    <property type="term" value="F:flavin adenine dinucleotide binding"/>
    <property type="evidence" value="ECO:0007669"/>
    <property type="project" value="InterPro"/>
</dbReference>
<dbReference type="Proteomes" id="UP000320653">
    <property type="component" value="Unassembled WGS sequence"/>
</dbReference>
<evidence type="ECO:0000256" key="3">
    <source>
        <dbReference type="ARBA" id="ARBA00022630"/>
    </source>
</evidence>
<dbReference type="InterPro" id="IPR006091">
    <property type="entry name" value="Acyl-CoA_Oxase/DH_mid-dom"/>
</dbReference>
<dbReference type="OrthoDB" id="9807883at2"/>
<comment type="caution">
    <text evidence="13">The sequence shown here is derived from an EMBL/GenBank/DDBJ whole genome shotgun (WGS) entry which is preliminary data.</text>
</comment>
<dbReference type="GO" id="GO:0016627">
    <property type="term" value="F:oxidoreductase activity, acting on the CH-CH group of donors"/>
    <property type="evidence" value="ECO:0007669"/>
    <property type="project" value="InterPro"/>
</dbReference>
<evidence type="ECO:0000313" key="14">
    <source>
        <dbReference type="Proteomes" id="UP000320653"/>
    </source>
</evidence>
<feature type="domain" description="Acyl-CoA dehydrogenase/oxidase N-terminal" evidence="12">
    <location>
        <begin position="41"/>
        <end position="155"/>
    </location>
</feature>
<dbReference type="SUPFAM" id="SSF56645">
    <property type="entry name" value="Acyl-CoA dehydrogenase NM domain-like"/>
    <property type="match status" value="1"/>
</dbReference>
<evidence type="ECO:0000256" key="5">
    <source>
        <dbReference type="ARBA" id="ARBA00051388"/>
    </source>
</evidence>
<comment type="catalytic activity">
    <reaction evidence="5">
        <text>3-(methylsulfanyl)propanoyl-CoA + oxidized [electron-transfer flavoprotein] + H(+) = 3-(methylsulfanyl)acryloyl-CoA + reduced [electron-transfer flavoprotein]</text>
        <dbReference type="Rhea" id="RHEA:52612"/>
        <dbReference type="Rhea" id="RHEA-COMP:10685"/>
        <dbReference type="Rhea" id="RHEA-COMP:10686"/>
        <dbReference type="ChEBI" id="CHEBI:15378"/>
        <dbReference type="ChEBI" id="CHEBI:57692"/>
        <dbReference type="ChEBI" id="CHEBI:58307"/>
        <dbReference type="ChEBI" id="CHEBI:82815"/>
        <dbReference type="ChEBI" id="CHEBI:84994"/>
        <dbReference type="EC" id="1.3.99.41"/>
    </reaction>
    <physiologicalReaction direction="left-to-right" evidence="5">
        <dbReference type="Rhea" id="RHEA:52613"/>
    </physiologicalReaction>
</comment>
<dbReference type="EC" id="1.3.99.41" evidence="7"/>
<organism evidence="13 14">
    <name type="scientific">Neorhizobium alkalisoli</name>
    <dbReference type="NCBI Taxonomy" id="528178"/>
    <lineage>
        <taxon>Bacteria</taxon>
        <taxon>Pseudomonadati</taxon>
        <taxon>Pseudomonadota</taxon>
        <taxon>Alphaproteobacteria</taxon>
        <taxon>Hyphomicrobiales</taxon>
        <taxon>Rhizobiaceae</taxon>
        <taxon>Rhizobium/Agrobacterium group</taxon>
        <taxon>Neorhizobium</taxon>
    </lineage>
</organism>
<dbReference type="Gene3D" id="2.40.110.10">
    <property type="entry name" value="Butyryl-CoA Dehydrogenase, subunit A, domain 2"/>
    <property type="match status" value="1"/>
</dbReference>
<dbReference type="Pfam" id="PF02770">
    <property type="entry name" value="Acyl-CoA_dh_M"/>
    <property type="match status" value="1"/>
</dbReference>
<dbReference type="InterPro" id="IPR009100">
    <property type="entry name" value="AcylCoA_DH/oxidase_NM_dom_sf"/>
</dbReference>
<dbReference type="Gene3D" id="1.20.140.10">
    <property type="entry name" value="Butyryl-CoA Dehydrogenase, subunit A, domain 3"/>
    <property type="match status" value="1"/>
</dbReference>
<feature type="domain" description="Acyl-CoA oxidase/dehydrogenase middle" evidence="11">
    <location>
        <begin position="160"/>
        <end position="264"/>
    </location>
</feature>
<protein>
    <recommendedName>
        <fullName evidence="8">3-methylmercaptopropionyl-CoA dehydrogenase</fullName>
        <ecNumber evidence="7">1.3.99.41</ecNumber>
    </recommendedName>
</protein>
<accession>A0A561R9M0</accession>
<gene>
    <name evidence="13" type="ORF">FHW37_1011131</name>
</gene>
<dbReference type="EMBL" id="VIWP01000001">
    <property type="protein sequence ID" value="TWF59325.1"/>
    <property type="molecule type" value="Genomic_DNA"/>
</dbReference>
<dbReference type="Pfam" id="PF02771">
    <property type="entry name" value="Acyl-CoA_dh_N"/>
    <property type="match status" value="1"/>
</dbReference>
<dbReference type="InterPro" id="IPR009075">
    <property type="entry name" value="AcylCo_DH/oxidase_C"/>
</dbReference>
<sequence length="574" mass="61327">MTYQAPLQDIRLVLEFAGLGQASATDLYADCDADLVDSVLREAARFAEERIAPLNGIGDRIGSKLVDGAVVTPPGWKEAYRDWSEAGWNSLSAPVEWDGQGLPVLIQAACTEIWNSASMAFALAPLLTAGAIDALAHHASDELKAAYLPKLVSGEWTGTMNLTEPQAGSDLSTVRTRAIRQLDGTYRVEGQKIFITYGDHDMSDNIVHLVLARLPNAPPGTGGISLFLVPRILPDGSLNDVHCHSLEHKLGIHASPTCTMVFGDIEGAVGWLVGEENRGLNCMFTMMNSARLGIGIQGVGIAERAYQQALDYAQTRQQGRAGGSPQTSPIIGHPDIRRTLLLMRSKIMAARCICYATAAALDRANRSEDQEERALGAELAGLLTPIAKAYSTDIGCEVAHLGVQVHGGMGFVEETGAAQHLRDARIAPIYEGTNGIQAIDLVARKLPRSQKALSLILSEARTVSDEIALRDGAQSKILAARLAQVADCLERATKYMRDMQAAHRHEDALAGASPLLELFGVCIGLTGLARLENARRDDEGIASLAVFFSNQVAVYAGALAESAMGGAIPHIRAL</sequence>
<keyword evidence="4 9" id="KW-0274">FAD</keyword>
<dbReference type="InterPro" id="IPR036250">
    <property type="entry name" value="AcylCo_DH-like_C"/>
</dbReference>
<feature type="domain" description="Acyl-CoA dehydrogenase/oxidase C-terminal" evidence="10">
    <location>
        <begin position="277"/>
        <end position="443"/>
    </location>
</feature>
<dbReference type="PANTHER" id="PTHR42803:SF1">
    <property type="entry name" value="BROAD-SPECIFICITY LINEAR ACYL-COA DEHYDROGENASE FADE5"/>
    <property type="match status" value="1"/>
</dbReference>
<keyword evidence="3 9" id="KW-0285">Flavoprotein</keyword>
<evidence type="ECO:0000256" key="8">
    <source>
        <dbReference type="ARBA" id="ARBA00069043"/>
    </source>
</evidence>